<keyword evidence="15" id="KW-1015">Disulfide bond</keyword>
<protein>
    <recommendedName>
        <fullName evidence="16">Transporter</fullName>
    </recommendedName>
</protein>
<keyword evidence="19" id="KW-1185">Reference proteome</keyword>
<feature type="transmembrane region" description="Helical" evidence="17">
    <location>
        <begin position="80"/>
        <end position="100"/>
    </location>
</feature>
<evidence type="ECO:0000256" key="10">
    <source>
        <dbReference type="ARBA" id="ARBA00023136"/>
    </source>
</evidence>
<keyword evidence="3 16" id="KW-0813">Transport</keyword>
<comment type="function">
    <text evidence="13">Unusual broad substrate spectrum amino acid:sodium cotransporter that promotes absorption of the D isomers of essential amino acids. Neutral amino acids are the preferred substrates, especially methionine and phenylalanine.</text>
</comment>
<keyword evidence="5 16" id="KW-0769">Symport</keyword>
<feature type="binding site" evidence="14">
    <location>
        <position position="400"/>
    </location>
    <ligand>
        <name>Na(+)</name>
        <dbReference type="ChEBI" id="CHEBI:29101"/>
        <label>1</label>
    </ligand>
</feature>
<dbReference type="GO" id="GO:0005283">
    <property type="term" value="F:amino acid:sodium symporter activity"/>
    <property type="evidence" value="ECO:0007669"/>
    <property type="project" value="TreeGrafter"/>
</dbReference>
<proteinExistence type="inferred from homology"/>
<evidence type="ECO:0000256" key="1">
    <source>
        <dbReference type="ARBA" id="ARBA00004141"/>
    </source>
</evidence>
<evidence type="ECO:0000313" key="18">
    <source>
        <dbReference type="EMBL" id="KAG5669726.1"/>
    </source>
</evidence>
<evidence type="ECO:0000256" key="3">
    <source>
        <dbReference type="ARBA" id="ARBA00022448"/>
    </source>
</evidence>
<evidence type="ECO:0000256" key="6">
    <source>
        <dbReference type="ARBA" id="ARBA00022970"/>
    </source>
</evidence>
<dbReference type="CDD" id="cd10324">
    <property type="entry name" value="SLC6sbd"/>
    <property type="match status" value="1"/>
</dbReference>
<keyword evidence="12" id="KW-0739">Sodium transport</keyword>
<feature type="transmembrane region" description="Helical" evidence="17">
    <location>
        <begin position="220"/>
        <end position="239"/>
    </location>
</feature>
<evidence type="ECO:0000256" key="15">
    <source>
        <dbReference type="PIRSR" id="PIRSR600175-2"/>
    </source>
</evidence>
<dbReference type="GO" id="GO:0089718">
    <property type="term" value="P:amino acid import across plasma membrane"/>
    <property type="evidence" value="ECO:0007669"/>
    <property type="project" value="TreeGrafter"/>
</dbReference>
<dbReference type="GO" id="GO:0046872">
    <property type="term" value="F:metal ion binding"/>
    <property type="evidence" value="ECO:0007669"/>
    <property type="project" value="UniProtKB-KW"/>
</dbReference>
<evidence type="ECO:0000256" key="11">
    <source>
        <dbReference type="ARBA" id="ARBA00023180"/>
    </source>
</evidence>
<evidence type="ECO:0000256" key="7">
    <source>
        <dbReference type="ARBA" id="ARBA00022989"/>
    </source>
</evidence>
<dbReference type="EMBL" id="JADBJN010000003">
    <property type="protein sequence ID" value="KAG5669726.1"/>
    <property type="molecule type" value="Genomic_DNA"/>
</dbReference>
<keyword evidence="11" id="KW-0325">Glycoprotein</keyword>
<accession>A0A9J6BK17</accession>
<feature type="transmembrane region" description="Helical" evidence="17">
    <location>
        <begin position="502"/>
        <end position="523"/>
    </location>
</feature>
<feature type="transmembrane region" description="Helical" evidence="17">
    <location>
        <begin position="327"/>
        <end position="348"/>
    </location>
</feature>
<evidence type="ECO:0000256" key="2">
    <source>
        <dbReference type="ARBA" id="ARBA00006459"/>
    </source>
</evidence>
<feature type="transmembrane region" description="Helical" evidence="17">
    <location>
        <begin position="290"/>
        <end position="315"/>
    </location>
</feature>
<keyword evidence="8 14" id="KW-0915">Sodium</keyword>
<evidence type="ECO:0000256" key="14">
    <source>
        <dbReference type="PIRSR" id="PIRSR600175-1"/>
    </source>
</evidence>
<gene>
    <name evidence="18" type="ORF">PVAND_000021</name>
</gene>
<dbReference type="PROSITE" id="PS50267">
    <property type="entry name" value="NA_NEUROTRAN_SYMP_3"/>
    <property type="match status" value="1"/>
</dbReference>
<evidence type="ECO:0000256" key="17">
    <source>
        <dbReference type="SAM" id="Phobius"/>
    </source>
</evidence>
<dbReference type="SUPFAM" id="SSF161070">
    <property type="entry name" value="SNF-like"/>
    <property type="match status" value="1"/>
</dbReference>
<dbReference type="PANTHER" id="PTHR11616">
    <property type="entry name" value="SODIUM/CHLORIDE DEPENDENT TRANSPORTER"/>
    <property type="match status" value="1"/>
</dbReference>
<organism evidence="18 19">
    <name type="scientific">Polypedilum vanderplanki</name>
    <name type="common">Sleeping chironomid midge</name>
    <dbReference type="NCBI Taxonomy" id="319348"/>
    <lineage>
        <taxon>Eukaryota</taxon>
        <taxon>Metazoa</taxon>
        <taxon>Ecdysozoa</taxon>
        <taxon>Arthropoda</taxon>
        <taxon>Hexapoda</taxon>
        <taxon>Insecta</taxon>
        <taxon>Pterygota</taxon>
        <taxon>Neoptera</taxon>
        <taxon>Endopterygota</taxon>
        <taxon>Diptera</taxon>
        <taxon>Nematocera</taxon>
        <taxon>Chironomoidea</taxon>
        <taxon>Chironomidae</taxon>
        <taxon>Chironominae</taxon>
        <taxon>Polypedilum</taxon>
        <taxon>Polypedilum</taxon>
    </lineage>
</organism>
<feature type="transmembrane region" description="Helical" evidence="17">
    <location>
        <begin position="391"/>
        <end position="416"/>
    </location>
</feature>
<comment type="similarity">
    <text evidence="2 16">Belongs to the sodium:neurotransmitter symporter (SNF) (TC 2.A.22) family.</text>
</comment>
<dbReference type="AlphaFoldDB" id="A0A9J6BK17"/>
<feature type="transmembrane region" description="Helical" evidence="17">
    <location>
        <begin position="535"/>
        <end position="558"/>
    </location>
</feature>
<dbReference type="InterPro" id="IPR037272">
    <property type="entry name" value="SNS_sf"/>
</dbReference>
<name>A0A9J6BK17_POLVA</name>
<dbReference type="Proteomes" id="UP001107558">
    <property type="component" value="Chromosome 3"/>
</dbReference>
<dbReference type="GO" id="GO:0015179">
    <property type="term" value="F:L-amino acid transmembrane transporter activity"/>
    <property type="evidence" value="ECO:0007669"/>
    <property type="project" value="TreeGrafter"/>
</dbReference>
<dbReference type="GO" id="GO:0005886">
    <property type="term" value="C:plasma membrane"/>
    <property type="evidence" value="ECO:0007669"/>
    <property type="project" value="TreeGrafter"/>
</dbReference>
<evidence type="ECO:0000256" key="13">
    <source>
        <dbReference type="ARBA" id="ARBA00037785"/>
    </source>
</evidence>
<reference evidence="18" key="1">
    <citation type="submission" date="2021-03" db="EMBL/GenBank/DDBJ databases">
        <title>Chromosome level genome of the anhydrobiotic midge Polypedilum vanderplanki.</title>
        <authorList>
            <person name="Yoshida Y."/>
            <person name="Kikawada T."/>
            <person name="Gusev O."/>
        </authorList>
    </citation>
    <scope>NUCLEOTIDE SEQUENCE</scope>
    <source>
        <strain evidence="18">NIAS01</strain>
        <tissue evidence="18">Whole body or cell culture</tissue>
    </source>
</reference>
<keyword evidence="7 17" id="KW-1133">Transmembrane helix</keyword>
<evidence type="ECO:0000256" key="12">
    <source>
        <dbReference type="ARBA" id="ARBA00023201"/>
    </source>
</evidence>
<feature type="binding site" evidence="14">
    <location>
        <position position="62"/>
    </location>
    <ligand>
        <name>Na(+)</name>
        <dbReference type="ChEBI" id="CHEBI:29101"/>
        <label>1</label>
    </ligand>
</feature>
<feature type="binding site" evidence="14">
    <location>
        <position position="301"/>
    </location>
    <ligand>
        <name>Na(+)</name>
        <dbReference type="ChEBI" id="CHEBI:29101"/>
        <label>1</label>
    </ligand>
</feature>
<evidence type="ECO:0000256" key="5">
    <source>
        <dbReference type="ARBA" id="ARBA00022847"/>
    </source>
</evidence>
<feature type="transmembrane region" description="Helical" evidence="17">
    <location>
        <begin position="131"/>
        <end position="152"/>
    </location>
</feature>
<dbReference type="OrthoDB" id="6581954at2759"/>
<feature type="transmembrane region" description="Helical" evidence="17">
    <location>
        <begin position="251"/>
        <end position="278"/>
    </location>
</feature>
<keyword evidence="14" id="KW-0479">Metal-binding</keyword>
<keyword evidence="6" id="KW-0029">Amino-acid transport</keyword>
<feature type="disulfide bond" evidence="15">
    <location>
        <begin position="164"/>
        <end position="172"/>
    </location>
</feature>
<keyword evidence="4 16" id="KW-0812">Transmembrane</keyword>
<feature type="binding site" evidence="14">
    <location>
        <position position="66"/>
    </location>
    <ligand>
        <name>Na(+)</name>
        <dbReference type="ChEBI" id="CHEBI:29101"/>
        <label>1</label>
    </ligand>
</feature>
<comment type="subcellular location">
    <subcellularLocation>
        <location evidence="1">Membrane</location>
        <topology evidence="1">Multi-pass membrane protein</topology>
    </subcellularLocation>
</comment>
<evidence type="ECO:0000256" key="9">
    <source>
        <dbReference type="ARBA" id="ARBA00023065"/>
    </source>
</evidence>
<keyword evidence="9" id="KW-0406">Ion transport</keyword>
<evidence type="ECO:0000313" key="19">
    <source>
        <dbReference type="Proteomes" id="UP001107558"/>
    </source>
</evidence>
<evidence type="ECO:0000256" key="16">
    <source>
        <dbReference type="RuleBase" id="RU003732"/>
    </source>
</evidence>
<feature type="binding site" evidence="14">
    <location>
        <position position="404"/>
    </location>
    <ligand>
        <name>Na(+)</name>
        <dbReference type="ChEBI" id="CHEBI:29101"/>
        <label>1</label>
    </ligand>
</feature>
<dbReference type="PANTHER" id="PTHR11616:SF321">
    <property type="entry name" value="SODIUM-DEPENDENT NUTRIENT AMINO ACID TRANSPORTER 1-RELATED"/>
    <property type="match status" value="1"/>
</dbReference>
<evidence type="ECO:0000256" key="4">
    <source>
        <dbReference type="ARBA" id="ARBA00022692"/>
    </source>
</evidence>
<dbReference type="Pfam" id="PF00209">
    <property type="entry name" value="SNF"/>
    <property type="match status" value="1"/>
</dbReference>
<feature type="transmembrane region" description="Helical" evidence="17">
    <location>
        <begin position="428"/>
        <end position="445"/>
    </location>
</feature>
<keyword evidence="10 17" id="KW-0472">Membrane</keyword>
<dbReference type="PROSITE" id="PS00610">
    <property type="entry name" value="NA_NEUROTRAN_SYMP_1"/>
    <property type="match status" value="1"/>
</dbReference>
<evidence type="ECO:0000256" key="8">
    <source>
        <dbReference type="ARBA" id="ARBA00023053"/>
    </source>
</evidence>
<sequence length="600" mass="67488">MARGHDNPSFSDIPDSEKFSNHYIINNENDSEQSSRNAEDENDRDQWGKGIQFTLSCIACCVGLGNVWRFPFIALQNGGGAFVIPYIIMLLLVGRPGYFLEMIMGQFSSRGTIKVYDCAPAMRGVGMGQMVTILAVSTYYSSILAIALRYFFYSFNTVLPWSECKPEWTEPCYSANGIQTNDDESGNITRKSSTELYFLKEVLHARENINDGIGSINWNLFGFLALTWITVCLILMRGVRSSGKAAYITGIVPFIFLFIFLIRALTLPGAFNGIAFFFTPKWEDILKPGVWYAAVTQLFFSLNVFFANIIMYASYNKFSHKIHRDSNIITIIDTGTSLLAGCISFGIIGHLAHELGVDDISKVFQGGPGLVFVTYAETISKFRVLPQVFSVLFFLMLYILGLGSLIAQTSCVITVIRDQFKNVKNWHAAVGYSIFGALCGSLYTTEGGQSVLNLVDHYGTTFVNFLLAVFEIMAFCHIYGVNRICKDVKFMLGFIPGIYWTVCWRVVTPLIMMAIIVYHFIYYENPKDNGAEFPFIAHVVGWCITASGLIWLPLIIIWSISKQNEKTFVDRVKSAFRPTKNWGPLNSSLLLKYQEFLKTN</sequence>
<comment type="caution">
    <text evidence="18">The sequence shown here is derived from an EMBL/GenBank/DDBJ whole genome shotgun (WGS) entry which is preliminary data.</text>
</comment>
<dbReference type="PRINTS" id="PR00176">
    <property type="entry name" value="NANEUSMPORT"/>
</dbReference>
<feature type="transmembrane region" description="Helical" evidence="17">
    <location>
        <begin position="457"/>
        <end position="481"/>
    </location>
</feature>
<dbReference type="InterPro" id="IPR000175">
    <property type="entry name" value="Na/ntran_symport"/>
</dbReference>